<dbReference type="Proteomes" id="UP000019443">
    <property type="component" value="Plasmid pLPU83d"/>
</dbReference>
<sequence>MNAQQCGPENQFAAMATVQSGASMALAGPGAPRTNDKRDVMDLSMIIRPEHTFIGVSVATKWSGLQNIAEKAASAFGIDERKILQALESRESLGSTGIGNGVAVPHAVVEGMTHPHGLLVRFARPLDFEAVDDVSTDIAFALLFGEANRGEYLNVLAAIARQLQTPGVLAAMRKARTAEELYSDFLADSRV</sequence>
<dbReference type="PROSITE" id="PS51094">
    <property type="entry name" value="PTS_EIIA_TYPE_2"/>
    <property type="match status" value="1"/>
</dbReference>
<name>W6RMK5_9HYPH</name>
<dbReference type="GO" id="GO:0030295">
    <property type="term" value="F:protein kinase activator activity"/>
    <property type="evidence" value="ECO:0007669"/>
    <property type="project" value="TreeGrafter"/>
</dbReference>
<dbReference type="InterPro" id="IPR051541">
    <property type="entry name" value="PTS_SugarTrans_NitroReg"/>
</dbReference>
<dbReference type="PANTHER" id="PTHR47738">
    <property type="entry name" value="PTS SYSTEM FRUCTOSE-LIKE EIIA COMPONENT-RELATED"/>
    <property type="match status" value="1"/>
</dbReference>
<evidence type="ECO:0000313" key="2">
    <source>
        <dbReference type="EMBL" id="CDM61430.1"/>
    </source>
</evidence>
<proteinExistence type="predicted"/>
<dbReference type="SUPFAM" id="SSF55804">
    <property type="entry name" value="Phoshotransferase/anion transport protein"/>
    <property type="match status" value="1"/>
</dbReference>
<dbReference type="Pfam" id="PF00359">
    <property type="entry name" value="PTS_EIIA_2"/>
    <property type="match status" value="1"/>
</dbReference>
<protein>
    <submittedName>
        <fullName evidence="2">Phosphotransferase system mannitol/fructose-specifc IIA component (Ntr-type)</fullName>
    </submittedName>
</protein>
<feature type="domain" description="PTS EIIA type-2" evidence="1">
    <location>
        <begin position="45"/>
        <end position="189"/>
    </location>
</feature>
<accession>W6RMK5</accession>
<evidence type="ECO:0000313" key="3">
    <source>
        <dbReference type="Proteomes" id="UP000019443"/>
    </source>
</evidence>
<dbReference type="CDD" id="cd00211">
    <property type="entry name" value="PTS_IIA_fru"/>
    <property type="match status" value="1"/>
</dbReference>
<dbReference type="PATRIC" id="fig|348824.6.peg.5644"/>
<dbReference type="AlphaFoldDB" id="W6RMK5"/>
<dbReference type="EMBL" id="HG916855">
    <property type="protein sequence ID" value="CDM61430.1"/>
    <property type="molecule type" value="Genomic_DNA"/>
</dbReference>
<dbReference type="PROSITE" id="PS00372">
    <property type="entry name" value="PTS_EIIA_TYPE_2_HIS"/>
    <property type="match status" value="1"/>
</dbReference>
<dbReference type="KEGG" id="rhl:LPU83_pLPU83d_0059"/>
<geneLocation type="plasmid" evidence="2 3">
    <name>pLPU83d</name>
</geneLocation>
<organism evidence="2 3">
    <name type="scientific">Rhizobium favelukesii</name>
    <dbReference type="NCBI Taxonomy" id="348824"/>
    <lineage>
        <taxon>Bacteria</taxon>
        <taxon>Pseudomonadati</taxon>
        <taxon>Pseudomonadota</taxon>
        <taxon>Alphaproteobacteria</taxon>
        <taxon>Hyphomicrobiales</taxon>
        <taxon>Rhizobiaceae</taxon>
        <taxon>Rhizobium/Agrobacterium group</taxon>
        <taxon>Rhizobium</taxon>
    </lineage>
</organism>
<keyword evidence="2" id="KW-0614">Plasmid</keyword>
<evidence type="ECO:0000259" key="1">
    <source>
        <dbReference type="PROSITE" id="PS51094"/>
    </source>
</evidence>
<dbReference type="PANTHER" id="PTHR47738:SF1">
    <property type="entry name" value="NITROGEN REGULATORY PROTEIN"/>
    <property type="match status" value="1"/>
</dbReference>
<reference evidence="2" key="1">
    <citation type="submission" date="2013-11" db="EMBL/GenBank/DDBJ databases">
        <title>Draft genome sequence of the broad-host-range Rhizobium sp. LPU83 strain, a member of the low-genetic diversity Oregon-like Rhizobium sp. group.</title>
        <authorList>
            <person name="Wibberg D."/>
            <person name="Puehler A."/>
            <person name="Schlueter A."/>
        </authorList>
    </citation>
    <scope>NUCLEOTIDE SEQUENCE [LARGE SCALE GENOMIC DNA]</scope>
    <source>
        <strain evidence="2">LPU83</strain>
        <plasmid evidence="2">pLPU83d</plasmid>
    </source>
</reference>
<dbReference type="GO" id="GO:0016740">
    <property type="term" value="F:transferase activity"/>
    <property type="evidence" value="ECO:0007669"/>
    <property type="project" value="UniProtKB-KW"/>
</dbReference>
<dbReference type="Gene3D" id="3.40.930.10">
    <property type="entry name" value="Mannitol-specific EII, Chain A"/>
    <property type="match status" value="1"/>
</dbReference>
<dbReference type="HOGENOM" id="CLU_072531_5_2_5"/>
<dbReference type="InterPro" id="IPR002178">
    <property type="entry name" value="PTS_EIIA_type-2_dom"/>
</dbReference>
<gene>
    <name evidence="2" type="ORF">LPU83_pLPU83d_0059</name>
</gene>
<keyword evidence="3" id="KW-1185">Reference proteome</keyword>
<dbReference type="InterPro" id="IPR016152">
    <property type="entry name" value="PTrfase/Anion_transptr"/>
</dbReference>